<gene>
    <name evidence="3" type="ORF">SAMN04487772_11737</name>
</gene>
<dbReference type="Pfam" id="PF07866">
    <property type="entry name" value="DUF1653"/>
    <property type="match status" value="1"/>
</dbReference>
<dbReference type="InterPro" id="IPR037135">
    <property type="entry name" value="DUF1653-like_dom_sf"/>
</dbReference>
<protein>
    <recommendedName>
        <fullName evidence="2">DUF1653 domain-containing protein</fullName>
    </recommendedName>
</protein>
<dbReference type="OrthoDB" id="371169at2"/>
<feature type="domain" description="DUF1653" evidence="2">
    <location>
        <begin position="12"/>
        <end position="75"/>
    </location>
</feature>
<dbReference type="AlphaFoldDB" id="A0A1I0DXD9"/>
<keyword evidence="4" id="KW-1185">Reference proteome</keyword>
<evidence type="ECO:0000256" key="1">
    <source>
        <dbReference type="SAM" id="MobiDB-lite"/>
    </source>
</evidence>
<dbReference type="RefSeq" id="WP_092478306.1">
    <property type="nucleotide sequence ID" value="NZ_FOHN01000017.1"/>
</dbReference>
<name>A0A1I0DXD9_9FIRM</name>
<evidence type="ECO:0000313" key="4">
    <source>
        <dbReference type="Proteomes" id="UP000199800"/>
    </source>
</evidence>
<dbReference type="InterPro" id="IPR023387">
    <property type="entry name" value="DUF1653-like_dom"/>
</dbReference>
<sequence>METRQIPKPGEFYRHFKMKYYQIIAVATHSETREQMVVYQALYEDFGIYVRPLDMFLSETDHDKYPDVAQKYRFERVNKPCAAAESLERTEPEHPAASQEPEQKASAQMDDIEVKEERTSKEREQVMDLEVERFLDADTYKAKLDILMSLRNDITDKQLHDMAAVLDVIMEDGTVDDKFLSLVNCLRTMARFEVNR</sequence>
<dbReference type="EMBL" id="FOHN01000017">
    <property type="protein sequence ID" value="SET37339.1"/>
    <property type="molecule type" value="Genomic_DNA"/>
</dbReference>
<feature type="region of interest" description="Disordered" evidence="1">
    <location>
        <begin position="85"/>
        <end position="121"/>
    </location>
</feature>
<evidence type="ECO:0000313" key="3">
    <source>
        <dbReference type="EMBL" id="SET37339.1"/>
    </source>
</evidence>
<accession>A0A1I0DXD9</accession>
<reference evidence="3 4" key="1">
    <citation type="submission" date="2016-10" db="EMBL/GenBank/DDBJ databases">
        <authorList>
            <person name="de Groot N.N."/>
        </authorList>
    </citation>
    <scope>NUCLEOTIDE SEQUENCE [LARGE SCALE GENOMIC DNA]</scope>
    <source>
        <strain evidence="3 4">DSM 1801</strain>
    </source>
</reference>
<organism evidence="3 4">
    <name type="scientific">[Clostridium] polysaccharolyticum</name>
    <dbReference type="NCBI Taxonomy" id="29364"/>
    <lineage>
        <taxon>Bacteria</taxon>
        <taxon>Bacillati</taxon>
        <taxon>Bacillota</taxon>
        <taxon>Clostridia</taxon>
        <taxon>Lachnospirales</taxon>
        <taxon>Lachnospiraceae</taxon>
    </lineage>
</organism>
<dbReference type="Proteomes" id="UP000199800">
    <property type="component" value="Unassembled WGS sequence"/>
</dbReference>
<dbReference type="STRING" id="29364.SAMN04487772_11737"/>
<evidence type="ECO:0000259" key="2">
    <source>
        <dbReference type="Pfam" id="PF07866"/>
    </source>
</evidence>
<proteinExistence type="predicted"/>
<dbReference type="Gene3D" id="2.30.30.320">
    <property type="entry name" value="DUF1653-like domain"/>
    <property type="match status" value="1"/>
</dbReference>